<protein>
    <recommendedName>
        <fullName evidence="1">DUF8040 domain-containing protein</fullName>
    </recommendedName>
</protein>
<organism evidence="2 3">
    <name type="scientific">Paspalum notatum var. saurae</name>
    <dbReference type="NCBI Taxonomy" id="547442"/>
    <lineage>
        <taxon>Eukaryota</taxon>
        <taxon>Viridiplantae</taxon>
        <taxon>Streptophyta</taxon>
        <taxon>Embryophyta</taxon>
        <taxon>Tracheophyta</taxon>
        <taxon>Spermatophyta</taxon>
        <taxon>Magnoliopsida</taxon>
        <taxon>Liliopsida</taxon>
        <taxon>Poales</taxon>
        <taxon>Poaceae</taxon>
        <taxon>PACMAD clade</taxon>
        <taxon>Panicoideae</taxon>
        <taxon>Andropogonodae</taxon>
        <taxon>Paspaleae</taxon>
        <taxon>Paspalinae</taxon>
        <taxon>Paspalum</taxon>
    </lineage>
</organism>
<name>A0AAQ3X2I8_PASNO</name>
<dbReference type="Pfam" id="PF26138">
    <property type="entry name" value="DUF8040"/>
    <property type="match status" value="1"/>
</dbReference>
<evidence type="ECO:0000313" key="2">
    <source>
        <dbReference type="EMBL" id="WVZ83563.1"/>
    </source>
</evidence>
<evidence type="ECO:0000259" key="1">
    <source>
        <dbReference type="Pfam" id="PF26138"/>
    </source>
</evidence>
<dbReference type="EMBL" id="CP144751">
    <property type="protein sequence ID" value="WVZ83563.1"/>
    <property type="molecule type" value="Genomic_DNA"/>
</dbReference>
<reference evidence="2 3" key="1">
    <citation type="submission" date="2024-02" db="EMBL/GenBank/DDBJ databases">
        <title>High-quality chromosome-scale genome assembly of Pensacola bahiagrass (Paspalum notatum Flugge var. saurae).</title>
        <authorList>
            <person name="Vega J.M."/>
            <person name="Podio M."/>
            <person name="Orjuela J."/>
            <person name="Siena L.A."/>
            <person name="Pessino S.C."/>
            <person name="Combes M.C."/>
            <person name="Mariac C."/>
            <person name="Albertini E."/>
            <person name="Pupilli F."/>
            <person name="Ortiz J.P.A."/>
            <person name="Leblanc O."/>
        </authorList>
    </citation>
    <scope>NUCLEOTIDE SEQUENCE [LARGE SCALE GENOMIC DNA]</scope>
    <source>
        <strain evidence="2">R1</strain>
        <tissue evidence="2">Leaf</tissue>
    </source>
</reference>
<proteinExistence type="predicted"/>
<dbReference type="PANTHER" id="PTHR22930:SF259">
    <property type="entry name" value="OS08G0106900 PROTEIN"/>
    <property type="match status" value="1"/>
</dbReference>
<gene>
    <name evidence="2" type="ORF">U9M48_030695</name>
</gene>
<dbReference type="Proteomes" id="UP001341281">
    <property type="component" value="Chromosome 07"/>
</dbReference>
<feature type="domain" description="DUF8040" evidence="1">
    <location>
        <begin position="21"/>
        <end position="81"/>
    </location>
</feature>
<dbReference type="PANTHER" id="PTHR22930">
    <property type="match status" value="1"/>
</dbReference>
<dbReference type="AlphaFoldDB" id="A0AAQ3X2I8"/>
<accession>A0AAQ3X2I8</accession>
<keyword evidence="3" id="KW-1185">Reference proteome</keyword>
<sequence length="189" mass="21159">MDFAARRRPAAAIVVAVAAWLCNLLRARELLSDSINASVEEQVAMVLHVVGHNQRFRVIGLTFRRSVETINRYFHQALYAVGELRNDLIVPPTTNVHPRILNSHRWYPYFKDCIGAIDGTHVLARVPLKKHTTTQNVLVAVDFDLRFTFVLAGWEGSAHDALILADALERADGLTVPQGKLAKHTYNLA</sequence>
<dbReference type="InterPro" id="IPR045249">
    <property type="entry name" value="HARBI1-like"/>
</dbReference>
<dbReference type="InterPro" id="IPR058353">
    <property type="entry name" value="DUF8040"/>
</dbReference>
<evidence type="ECO:0000313" key="3">
    <source>
        <dbReference type="Proteomes" id="UP001341281"/>
    </source>
</evidence>